<keyword evidence="13" id="KW-1185">Reference proteome</keyword>
<feature type="transmembrane region" description="Helical" evidence="9">
    <location>
        <begin position="52"/>
        <end position="81"/>
    </location>
</feature>
<keyword evidence="7" id="KW-0067">ATP-binding</keyword>
<dbReference type="Pfam" id="PF13581">
    <property type="entry name" value="HATPase_c_2"/>
    <property type="match status" value="1"/>
</dbReference>
<keyword evidence="9" id="KW-1133">Transmembrane helix</keyword>
<dbReference type="PANTHER" id="PTHR41523:SF8">
    <property type="entry name" value="ETHYLENE RESPONSE SENSOR PROTEIN"/>
    <property type="match status" value="1"/>
</dbReference>
<comment type="caution">
    <text evidence="12">The sequence shown here is derived from an EMBL/GenBank/DDBJ whole genome shotgun (WGS) entry which is preliminary data.</text>
</comment>
<evidence type="ECO:0000256" key="2">
    <source>
        <dbReference type="ARBA" id="ARBA00012438"/>
    </source>
</evidence>
<dbReference type="Gene3D" id="3.30.565.10">
    <property type="entry name" value="Histidine kinase-like ATPase, C-terminal domain"/>
    <property type="match status" value="1"/>
</dbReference>
<sequence length="358" mass="37920">MKPFITTFLSLRRRSAMTRYAGAALLVCLSFGLRVALDDILDGYPVVHFFPALVLGTLWFGVGPGLMAVALSAVLALPFVAPADDGMPWLQQFATLPGRLDALPARGWAGPALFVVISLVVVAIIAALHNALDTLAQSEQQQAMLLREIYHRIRNDLQSVTSLLMVAETRAGALEAGELAKAGERVRVLGLVYSSLQRLQREPFVPARAFLSQLVENLAVAHGTGRPVTFTVSVEDVNLPQRAAVTLGLAANELVTNALKYAFPDGRAGTIAVSLATEGDRWVLRVEDDGVGLSPGPATTAGAAEDSAGHADTAGKRRRAGLGHLLLEQLARQCAGQLGWTNDNGLKAWLSVPAVPGA</sequence>
<dbReference type="InterPro" id="IPR036890">
    <property type="entry name" value="HATPase_C_sf"/>
</dbReference>
<evidence type="ECO:0000256" key="3">
    <source>
        <dbReference type="ARBA" id="ARBA00022553"/>
    </source>
</evidence>
<evidence type="ECO:0000259" key="10">
    <source>
        <dbReference type="Pfam" id="PF07568"/>
    </source>
</evidence>
<evidence type="ECO:0000256" key="5">
    <source>
        <dbReference type="ARBA" id="ARBA00022741"/>
    </source>
</evidence>
<dbReference type="Pfam" id="PF07568">
    <property type="entry name" value="HisKA_2"/>
    <property type="match status" value="1"/>
</dbReference>
<dbReference type="SUPFAM" id="SSF55874">
    <property type="entry name" value="ATPase domain of HSP90 chaperone/DNA topoisomerase II/histidine kinase"/>
    <property type="match status" value="1"/>
</dbReference>
<reference evidence="12 13" key="1">
    <citation type="submission" date="2020-08" db="EMBL/GenBank/DDBJ databases">
        <title>Genomic Encyclopedia of Type Strains, Phase IV (KMG-IV): sequencing the most valuable type-strain genomes for metagenomic binning, comparative biology and taxonomic classification.</title>
        <authorList>
            <person name="Goeker M."/>
        </authorList>
    </citation>
    <scope>NUCLEOTIDE SEQUENCE [LARGE SCALE GENOMIC DNA]</scope>
    <source>
        <strain evidence="12 13">DSM 22198</strain>
    </source>
</reference>
<evidence type="ECO:0000256" key="1">
    <source>
        <dbReference type="ARBA" id="ARBA00000085"/>
    </source>
</evidence>
<dbReference type="PANTHER" id="PTHR41523">
    <property type="entry name" value="TWO-COMPONENT SYSTEM SENSOR PROTEIN"/>
    <property type="match status" value="1"/>
</dbReference>
<keyword evidence="5" id="KW-0547">Nucleotide-binding</keyword>
<evidence type="ECO:0000256" key="4">
    <source>
        <dbReference type="ARBA" id="ARBA00022679"/>
    </source>
</evidence>
<dbReference type="GO" id="GO:0005524">
    <property type="term" value="F:ATP binding"/>
    <property type="evidence" value="ECO:0007669"/>
    <property type="project" value="UniProtKB-KW"/>
</dbReference>
<evidence type="ECO:0000256" key="8">
    <source>
        <dbReference type="SAM" id="MobiDB-lite"/>
    </source>
</evidence>
<dbReference type="EMBL" id="JACIIZ010000020">
    <property type="protein sequence ID" value="MBB6254783.1"/>
    <property type="molecule type" value="Genomic_DNA"/>
</dbReference>
<comment type="catalytic activity">
    <reaction evidence="1">
        <text>ATP + protein L-histidine = ADP + protein N-phospho-L-histidine.</text>
        <dbReference type="EC" id="2.7.13.3"/>
    </reaction>
</comment>
<feature type="domain" description="Signal transduction histidine kinase subgroup 2 dimerisation and phosphoacceptor" evidence="10">
    <location>
        <begin position="148"/>
        <end position="219"/>
    </location>
</feature>
<dbReference type="RefSeq" id="WP_184807310.1">
    <property type="nucleotide sequence ID" value="NZ_JACIIZ010000020.1"/>
</dbReference>
<dbReference type="InterPro" id="IPR011495">
    <property type="entry name" value="Sig_transdc_His_kin_sub2_dim/P"/>
</dbReference>
<evidence type="ECO:0000256" key="9">
    <source>
        <dbReference type="SAM" id="Phobius"/>
    </source>
</evidence>
<feature type="domain" description="Histidine kinase/HSP90-like ATPase" evidence="11">
    <location>
        <begin position="235"/>
        <end position="335"/>
    </location>
</feature>
<proteinExistence type="predicted"/>
<dbReference type="AlphaFoldDB" id="A0A7X0B351"/>
<feature type="region of interest" description="Disordered" evidence="8">
    <location>
        <begin position="293"/>
        <end position="315"/>
    </location>
</feature>
<organism evidence="12 13">
    <name type="scientific">Nitrospirillum iridis</name>
    <dbReference type="NCBI Taxonomy" id="765888"/>
    <lineage>
        <taxon>Bacteria</taxon>
        <taxon>Pseudomonadati</taxon>
        <taxon>Pseudomonadota</taxon>
        <taxon>Alphaproteobacteria</taxon>
        <taxon>Rhodospirillales</taxon>
        <taxon>Azospirillaceae</taxon>
        <taxon>Nitrospirillum</taxon>
    </lineage>
</organism>
<feature type="transmembrane region" description="Helical" evidence="9">
    <location>
        <begin position="108"/>
        <end position="128"/>
    </location>
</feature>
<dbReference type="Proteomes" id="UP000539175">
    <property type="component" value="Unassembled WGS sequence"/>
</dbReference>
<accession>A0A7X0B351</accession>
<keyword evidence="4" id="KW-0808">Transferase</keyword>
<dbReference type="GO" id="GO:0004673">
    <property type="term" value="F:protein histidine kinase activity"/>
    <property type="evidence" value="ECO:0007669"/>
    <property type="project" value="UniProtKB-EC"/>
</dbReference>
<keyword evidence="6 12" id="KW-0418">Kinase</keyword>
<dbReference type="EC" id="2.7.13.3" evidence="2"/>
<evidence type="ECO:0000259" key="11">
    <source>
        <dbReference type="Pfam" id="PF13581"/>
    </source>
</evidence>
<keyword evidence="3" id="KW-0597">Phosphoprotein</keyword>
<evidence type="ECO:0000313" key="13">
    <source>
        <dbReference type="Proteomes" id="UP000539175"/>
    </source>
</evidence>
<dbReference type="InterPro" id="IPR003594">
    <property type="entry name" value="HATPase_dom"/>
</dbReference>
<name>A0A7X0B351_9PROT</name>
<evidence type="ECO:0000256" key="7">
    <source>
        <dbReference type="ARBA" id="ARBA00022840"/>
    </source>
</evidence>
<keyword evidence="9" id="KW-0812">Transmembrane</keyword>
<protein>
    <recommendedName>
        <fullName evidence="2">histidine kinase</fullName>
        <ecNumber evidence="2">2.7.13.3</ecNumber>
    </recommendedName>
</protein>
<gene>
    <name evidence="12" type="ORF">FHS74_005374</name>
</gene>
<keyword evidence="9" id="KW-0472">Membrane</keyword>
<evidence type="ECO:0000313" key="12">
    <source>
        <dbReference type="EMBL" id="MBB6254783.1"/>
    </source>
</evidence>
<evidence type="ECO:0000256" key="6">
    <source>
        <dbReference type="ARBA" id="ARBA00022777"/>
    </source>
</evidence>